<organism evidence="1 2">
    <name type="scientific">Comamonas testosteroni</name>
    <name type="common">Pseudomonas testosteroni</name>
    <dbReference type="NCBI Taxonomy" id="285"/>
    <lineage>
        <taxon>Bacteria</taxon>
        <taxon>Pseudomonadati</taxon>
        <taxon>Pseudomonadota</taxon>
        <taxon>Betaproteobacteria</taxon>
        <taxon>Burkholderiales</taxon>
        <taxon>Comamonadaceae</taxon>
        <taxon>Comamonas</taxon>
    </lineage>
</organism>
<dbReference type="Proteomes" id="UP000261948">
    <property type="component" value="Unassembled WGS sequence"/>
</dbReference>
<gene>
    <name evidence="1" type="ORF">DZC30_12225</name>
</gene>
<accession>A0A373FNB9</accession>
<name>A0A373FNB9_COMTE</name>
<comment type="caution">
    <text evidence="1">The sequence shown here is derived from an EMBL/GenBank/DDBJ whole genome shotgun (WGS) entry which is preliminary data.</text>
</comment>
<dbReference type="EMBL" id="QURR01000013">
    <property type="protein sequence ID" value="RGE44849.1"/>
    <property type="molecule type" value="Genomic_DNA"/>
</dbReference>
<protein>
    <submittedName>
        <fullName evidence="1">Uncharacterized protein</fullName>
    </submittedName>
</protein>
<keyword evidence="2" id="KW-1185">Reference proteome</keyword>
<evidence type="ECO:0000313" key="2">
    <source>
        <dbReference type="Proteomes" id="UP000261948"/>
    </source>
</evidence>
<reference evidence="1 2" key="1">
    <citation type="submission" date="2018-08" db="EMBL/GenBank/DDBJ databases">
        <title>Comamonas testosteroni strain SWCO2.</title>
        <authorList>
            <person name="Jiang N."/>
            <person name="Zhang X.Z."/>
        </authorList>
    </citation>
    <scope>NUCLEOTIDE SEQUENCE [LARGE SCALE GENOMIC DNA]</scope>
    <source>
        <strain evidence="1 2">SWCO2</strain>
    </source>
</reference>
<sequence length="85" mass="9070">MQILLVTKCRTTAAKSCRGTQERVTEESSSRTLESGQAIVTSVQGRAHKDLLRELARGALPIVSSTGAGCGLVHGEFAWLLSQSK</sequence>
<dbReference type="AlphaFoldDB" id="A0A373FNB9"/>
<proteinExistence type="predicted"/>
<evidence type="ECO:0000313" key="1">
    <source>
        <dbReference type="EMBL" id="RGE44849.1"/>
    </source>
</evidence>